<dbReference type="EMBL" id="VNIQ01000004">
    <property type="protein sequence ID" value="TYQ04045.1"/>
    <property type="molecule type" value="Genomic_DNA"/>
</dbReference>
<accession>A0A652YPK1</accession>
<evidence type="ECO:0008006" key="2">
    <source>
        <dbReference type="Google" id="ProtNLM"/>
    </source>
</evidence>
<organism evidence="1">
    <name type="scientific">Nocardia globerula</name>
    <dbReference type="NCBI Taxonomy" id="1818"/>
    <lineage>
        <taxon>Bacteria</taxon>
        <taxon>Bacillati</taxon>
        <taxon>Actinomycetota</taxon>
        <taxon>Actinomycetes</taxon>
        <taxon>Mycobacteriales</taxon>
        <taxon>Nocardiaceae</taxon>
        <taxon>Nocardia</taxon>
    </lineage>
</organism>
<proteinExistence type="predicted"/>
<evidence type="ECO:0000313" key="1">
    <source>
        <dbReference type="EMBL" id="TYQ04045.1"/>
    </source>
</evidence>
<name>A0A652YPK1_NOCGL</name>
<gene>
    <name evidence="1" type="ORF">FNL38_104418</name>
</gene>
<dbReference type="AlphaFoldDB" id="A0A652YPK1"/>
<sequence length="166" mass="18247">MAGAPIRRARKKAGVEVTPFTPAFPGQEFEGQRPPFEKNNTLSLKHGAHSERSLKPIAEAWVKTALAQCAYLRDPSYEPALLAWARFEAKCDLLHDWIDENGLIDDYGQATPAAKLLPTYEGRAAALRATLGMDPISRAKLQRDAAATQVDLAALMAQEDTEDDRT</sequence>
<comment type="caution">
    <text evidence="1">The sequence shown here is derived from an EMBL/GenBank/DDBJ whole genome shotgun (WGS) entry which is preliminary data.</text>
</comment>
<reference evidence="1" key="1">
    <citation type="submission" date="2019-07" db="EMBL/GenBank/DDBJ databases">
        <title>Genomic Encyclopedia of Type Strains, Phase IV (KMG-IV): sequencing the most valuable type-strain genomes for metagenomic binning, comparative biology and taxonomic classification.</title>
        <authorList>
            <person name="Goeker M."/>
        </authorList>
    </citation>
    <scope>NUCLEOTIDE SEQUENCE</scope>
    <source>
        <strain evidence="1">DSM 44596</strain>
    </source>
</reference>
<protein>
    <recommendedName>
        <fullName evidence="2">Phage terminase small subunit</fullName>
    </recommendedName>
</protein>